<feature type="coiled-coil region" evidence="1">
    <location>
        <begin position="173"/>
        <end position="232"/>
    </location>
</feature>
<dbReference type="Gene3D" id="3.40.50.300">
    <property type="entry name" value="P-loop containing nucleotide triphosphate hydrolases"/>
    <property type="match status" value="2"/>
</dbReference>
<dbReference type="EMBL" id="QVLX01000008">
    <property type="protein sequence ID" value="RGE85464.1"/>
    <property type="molecule type" value="Genomic_DNA"/>
</dbReference>
<dbReference type="RefSeq" id="WP_117493766.1">
    <property type="nucleotide sequence ID" value="NZ_CALBAT010000024.1"/>
</dbReference>
<keyword evidence="2" id="KW-1133">Transmembrane helix</keyword>
<dbReference type="GO" id="GO:0006302">
    <property type="term" value="P:double-strand break repair"/>
    <property type="evidence" value="ECO:0007669"/>
    <property type="project" value="InterPro"/>
</dbReference>
<dbReference type="InterPro" id="IPR027417">
    <property type="entry name" value="P-loop_NTPase"/>
</dbReference>
<accession>A0A3E3JZN3</accession>
<dbReference type="AlphaFoldDB" id="A0A3E3JZN3"/>
<keyword evidence="1" id="KW-0175">Coiled coil</keyword>
<evidence type="ECO:0000259" key="3">
    <source>
        <dbReference type="Pfam" id="PF13476"/>
    </source>
</evidence>
<evidence type="ECO:0000313" key="5">
    <source>
        <dbReference type="Proteomes" id="UP000261080"/>
    </source>
</evidence>
<keyword evidence="2" id="KW-0812">Transmembrane</keyword>
<dbReference type="Proteomes" id="UP000261080">
    <property type="component" value="Unassembled WGS sequence"/>
</dbReference>
<evidence type="ECO:0000256" key="1">
    <source>
        <dbReference type="SAM" id="Coils"/>
    </source>
</evidence>
<evidence type="ECO:0000256" key="2">
    <source>
        <dbReference type="SAM" id="Phobius"/>
    </source>
</evidence>
<dbReference type="PANTHER" id="PTHR41259">
    <property type="entry name" value="DOUBLE-STRAND BREAK REPAIR RAD50 ATPASE, PUTATIVE-RELATED"/>
    <property type="match status" value="1"/>
</dbReference>
<feature type="domain" description="Rad50/SbcC-type AAA" evidence="3">
    <location>
        <begin position="5"/>
        <end position="226"/>
    </location>
</feature>
<keyword evidence="5" id="KW-1185">Reference proteome</keyword>
<gene>
    <name evidence="4" type="ORF">DW016_13195</name>
</gene>
<keyword evidence="2" id="KW-0472">Membrane</keyword>
<protein>
    <recommendedName>
        <fullName evidence="3">Rad50/SbcC-type AAA domain-containing protein</fullName>
    </recommendedName>
</protein>
<organism evidence="4 5">
    <name type="scientific">Sellimonas intestinalis</name>
    <dbReference type="NCBI Taxonomy" id="1653434"/>
    <lineage>
        <taxon>Bacteria</taxon>
        <taxon>Bacillati</taxon>
        <taxon>Bacillota</taxon>
        <taxon>Clostridia</taxon>
        <taxon>Lachnospirales</taxon>
        <taxon>Lachnospiraceae</taxon>
        <taxon>Sellimonas</taxon>
    </lineage>
</organism>
<dbReference type="SUPFAM" id="SSF52540">
    <property type="entry name" value="P-loop containing nucleoside triphosphate hydrolases"/>
    <property type="match status" value="1"/>
</dbReference>
<evidence type="ECO:0000313" key="4">
    <source>
        <dbReference type="EMBL" id="RGE85464.1"/>
    </source>
</evidence>
<dbReference type="OrthoDB" id="9764467at2"/>
<dbReference type="InterPro" id="IPR038729">
    <property type="entry name" value="Rad50/SbcC_AAA"/>
</dbReference>
<sequence length="501" mass="58042">MKLERLELWSFGKFQNRSIELSDGINLFCAENEAGKSTIYAFIKGMLFNVERGRGRGAAKDAFHQYEPWRNPTQYCGMIRFESGGRHFQLERDFTKKGRKTRLFCLDDGEELSEEKGDLQALLMDLDSAGFENTVAVGQLKAQPGEELSTALKNYAANYYTSGAGNMDLEAALLGLQKRKKEVEGLLRQAAQKRLAKREEAERAAEYTAKEIDRIQREAASGEEEIRQGKRLLDTYEQAREEQVKKKFPVKAGILWMAILLVSLVVLPSPFRYYLAVILTVAGILAVFLLMRPEPEQGQTEEEQTVRRRMEKLKWNREKLRSERRDKQVEYDNIQEQIAEACTISVEEKELEKRREALILAEERMQEVSVDVRKETGLRLAERAAEIFGEITGGRYPKIFIEEELEISIFDGVRKIPLHMMSRGTIEQIYFAIRMAASEILYEESWPILLDDTFAYYDDKRMEAVLRWIAAQKKQVLLFSCQNREKEALDKMHFTYRNGWD</sequence>
<dbReference type="Pfam" id="PF13476">
    <property type="entry name" value="AAA_23"/>
    <property type="match status" value="1"/>
</dbReference>
<feature type="transmembrane region" description="Helical" evidence="2">
    <location>
        <begin position="273"/>
        <end position="291"/>
    </location>
</feature>
<proteinExistence type="predicted"/>
<feature type="transmembrane region" description="Helical" evidence="2">
    <location>
        <begin position="248"/>
        <end position="267"/>
    </location>
</feature>
<comment type="caution">
    <text evidence="4">The sequence shown here is derived from an EMBL/GenBank/DDBJ whole genome shotgun (WGS) entry which is preliminary data.</text>
</comment>
<name>A0A3E3JZN3_9FIRM</name>
<feature type="coiled-coil region" evidence="1">
    <location>
        <begin position="303"/>
        <end position="337"/>
    </location>
</feature>
<reference evidence="4 5" key="1">
    <citation type="submission" date="2018-08" db="EMBL/GenBank/DDBJ databases">
        <title>A genome reference for cultivated species of the human gut microbiota.</title>
        <authorList>
            <person name="Zou Y."/>
            <person name="Xue W."/>
            <person name="Luo G."/>
        </authorList>
    </citation>
    <scope>NUCLEOTIDE SEQUENCE [LARGE SCALE GENOMIC DNA]</scope>
    <source>
        <strain evidence="4 5">AF37-2AT</strain>
    </source>
</reference>
<dbReference type="PANTHER" id="PTHR41259:SF1">
    <property type="entry name" value="DOUBLE-STRAND BREAK REPAIR RAD50 ATPASE, PUTATIVE-RELATED"/>
    <property type="match status" value="1"/>
</dbReference>
<dbReference type="GO" id="GO:0016887">
    <property type="term" value="F:ATP hydrolysis activity"/>
    <property type="evidence" value="ECO:0007669"/>
    <property type="project" value="InterPro"/>
</dbReference>